<protein>
    <recommendedName>
        <fullName evidence="10">Auxin-responsive protein</fullName>
    </recommendedName>
</protein>
<keyword evidence="8 10" id="KW-0927">Auxin signaling pathway</keyword>
<dbReference type="PANTHER" id="PTHR31734:SF38">
    <property type="entry name" value="AUXIN-RESPONSIVE PROTEIN IAA29"/>
    <property type="match status" value="1"/>
</dbReference>
<dbReference type="PROSITE" id="PS51745">
    <property type="entry name" value="PB1"/>
    <property type="match status" value="1"/>
</dbReference>
<keyword evidence="4 10" id="KW-0678">Repressor</keyword>
<evidence type="ECO:0000256" key="6">
    <source>
        <dbReference type="ARBA" id="ARBA00023163"/>
    </source>
</evidence>
<evidence type="ECO:0000256" key="5">
    <source>
        <dbReference type="ARBA" id="ARBA00023015"/>
    </source>
</evidence>
<evidence type="ECO:0000256" key="10">
    <source>
        <dbReference type="RuleBase" id="RU004549"/>
    </source>
</evidence>
<dbReference type="InterPro" id="IPR053793">
    <property type="entry name" value="PB1-like"/>
</dbReference>
<proteinExistence type="inferred from homology"/>
<keyword evidence="6 10" id="KW-0804">Transcription</keyword>
<dbReference type="eggNOG" id="ENOG502S29N">
    <property type="taxonomic scope" value="Eukaryota"/>
</dbReference>
<comment type="subcellular location">
    <subcellularLocation>
        <location evidence="1 10">Nucleus</location>
    </subcellularLocation>
</comment>
<dbReference type="GO" id="GO:0005634">
    <property type="term" value="C:nucleus"/>
    <property type="evidence" value="ECO:0007669"/>
    <property type="project" value="UniProtKB-SubCell"/>
</dbReference>
<evidence type="ECO:0000256" key="8">
    <source>
        <dbReference type="ARBA" id="ARBA00023294"/>
    </source>
</evidence>
<sequence>MIKGFDMNDRRFEPDDCGSFAISKSKRSFEGAFGRKIGDEAAPHFLVWDGQPNEEDDRKGHKKRDSHPIINKFEPDDCGSFAISKSKRSFEGAFGRKIGDEAAPHFLVWDGQPNEEDDRKGHKKRDSHPIINKSESDEESYIVGWPPITSSRKRELILQNNGGRVGHHQIIKKRTPLISMAKNIMISGSNSSSPSIINNSMYVKVKMEGVPIARKIDLTLHNSYYSLKNALITMFTNSYDGKCTEDRGSYRLTYQDKEGDWLLAGDVPWKSFIKSVQRLEIARNGG</sequence>
<dbReference type="InterPro" id="IPR003311">
    <property type="entry name" value="AUX_IAA"/>
</dbReference>
<dbReference type="Gene3D" id="3.10.20.90">
    <property type="entry name" value="Phosphatidylinositol 3-kinase Catalytic Subunit, Chain A, domain 1"/>
    <property type="match status" value="1"/>
</dbReference>
<accession>W9QLC6</accession>
<evidence type="ECO:0000256" key="3">
    <source>
        <dbReference type="ARBA" id="ARBA00011726"/>
    </source>
</evidence>
<reference evidence="14" key="1">
    <citation type="submission" date="2013-01" db="EMBL/GenBank/DDBJ databases">
        <title>Draft Genome Sequence of a Mulberry Tree, Morus notabilis C.K. Schneid.</title>
        <authorList>
            <person name="He N."/>
            <person name="Zhao S."/>
        </authorList>
    </citation>
    <scope>NUCLEOTIDE SEQUENCE</scope>
</reference>
<evidence type="ECO:0000256" key="11">
    <source>
        <dbReference type="SAM" id="MobiDB-lite"/>
    </source>
</evidence>
<evidence type="ECO:0000256" key="2">
    <source>
        <dbReference type="ARBA" id="ARBA00006728"/>
    </source>
</evidence>
<feature type="region of interest" description="Disordered" evidence="11">
    <location>
        <begin position="44"/>
        <end position="71"/>
    </location>
</feature>
<dbReference type="PANTHER" id="PTHR31734">
    <property type="entry name" value="AUXIN-RESPONSIVE PROTEIN IAA17"/>
    <property type="match status" value="1"/>
</dbReference>
<gene>
    <name evidence="13" type="ORF">L484_004500</name>
</gene>
<dbReference type="SUPFAM" id="SSF54277">
    <property type="entry name" value="CAD &amp; PB1 domains"/>
    <property type="match status" value="1"/>
</dbReference>
<dbReference type="Proteomes" id="UP000030645">
    <property type="component" value="Unassembled WGS sequence"/>
</dbReference>
<dbReference type="EMBL" id="KE343759">
    <property type="protein sequence ID" value="EXB40150.1"/>
    <property type="molecule type" value="Genomic_DNA"/>
</dbReference>
<dbReference type="GO" id="GO:0009734">
    <property type="term" value="P:auxin-activated signaling pathway"/>
    <property type="evidence" value="ECO:0007669"/>
    <property type="project" value="UniProtKB-UniRule"/>
</dbReference>
<evidence type="ECO:0000256" key="1">
    <source>
        <dbReference type="ARBA" id="ARBA00004123"/>
    </source>
</evidence>
<feature type="domain" description="PB1" evidence="12">
    <location>
        <begin position="200"/>
        <end position="286"/>
    </location>
</feature>
<evidence type="ECO:0000313" key="14">
    <source>
        <dbReference type="Proteomes" id="UP000030645"/>
    </source>
</evidence>
<feature type="region of interest" description="Disordered" evidence="11">
    <location>
        <begin position="110"/>
        <end position="136"/>
    </location>
</feature>
<keyword evidence="14" id="KW-1185">Reference proteome</keyword>
<organism evidence="13 14">
    <name type="scientific">Morus notabilis</name>
    <dbReference type="NCBI Taxonomy" id="981085"/>
    <lineage>
        <taxon>Eukaryota</taxon>
        <taxon>Viridiplantae</taxon>
        <taxon>Streptophyta</taxon>
        <taxon>Embryophyta</taxon>
        <taxon>Tracheophyta</taxon>
        <taxon>Spermatophyta</taxon>
        <taxon>Magnoliopsida</taxon>
        <taxon>eudicotyledons</taxon>
        <taxon>Gunneridae</taxon>
        <taxon>Pentapetalae</taxon>
        <taxon>rosids</taxon>
        <taxon>fabids</taxon>
        <taxon>Rosales</taxon>
        <taxon>Moraceae</taxon>
        <taxon>Moreae</taxon>
        <taxon>Morus</taxon>
    </lineage>
</organism>
<keyword evidence="5 10" id="KW-0805">Transcription regulation</keyword>
<dbReference type="InterPro" id="IPR033389">
    <property type="entry name" value="AUX/IAA_dom"/>
</dbReference>
<evidence type="ECO:0000256" key="7">
    <source>
        <dbReference type="ARBA" id="ARBA00023242"/>
    </source>
</evidence>
<name>W9QLC6_9ROSA</name>
<dbReference type="GO" id="GO:0006355">
    <property type="term" value="P:regulation of DNA-templated transcription"/>
    <property type="evidence" value="ECO:0007669"/>
    <property type="project" value="InterPro"/>
</dbReference>
<dbReference type="STRING" id="981085.W9QLC6"/>
<dbReference type="AlphaFoldDB" id="W9QLC6"/>
<evidence type="ECO:0000256" key="9">
    <source>
        <dbReference type="ARBA" id="ARBA00025283"/>
    </source>
</evidence>
<evidence type="ECO:0000256" key="4">
    <source>
        <dbReference type="ARBA" id="ARBA00022491"/>
    </source>
</evidence>
<evidence type="ECO:0000259" key="12">
    <source>
        <dbReference type="PROSITE" id="PS51745"/>
    </source>
</evidence>
<keyword evidence="7 10" id="KW-0539">Nucleus</keyword>
<evidence type="ECO:0000313" key="13">
    <source>
        <dbReference type="EMBL" id="EXB40150.1"/>
    </source>
</evidence>
<dbReference type="Pfam" id="PF02309">
    <property type="entry name" value="AUX_IAA"/>
    <property type="match status" value="1"/>
</dbReference>
<comment type="similarity">
    <text evidence="2 10">Belongs to the Aux/IAA family.</text>
</comment>
<comment type="function">
    <text evidence="9">Aux/IAA proteins are short-lived transcriptional factors that function as repressors of early auxin response genes at low auxin concentrations. Repression is thought to result from the interaction with auxin response factors (ARFs), proteins that bind to the auxin-responsive promoter element (AuxRE). Formation of heterodimers with ARF proteins may alter their ability to modulate early auxin response genes expression.</text>
</comment>
<comment type="subunit">
    <text evidence="3 10">Homodimers and heterodimers.</text>
</comment>